<proteinExistence type="predicted"/>
<organism evidence="2 3">
    <name type="scientific">Mytilus galloprovincialis</name>
    <name type="common">Mediterranean mussel</name>
    <dbReference type="NCBI Taxonomy" id="29158"/>
    <lineage>
        <taxon>Eukaryota</taxon>
        <taxon>Metazoa</taxon>
        <taxon>Spiralia</taxon>
        <taxon>Lophotrochozoa</taxon>
        <taxon>Mollusca</taxon>
        <taxon>Bivalvia</taxon>
        <taxon>Autobranchia</taxon>
        <taxon>Pteriomorphia</taxon>
        <taxon>Mytilida</taxon>
        <taxon>Mytiloidea</taxon>
        <taxon>Mytilidae</taxon>
        <taxon>Mytilinae</taxon>
        <taxon>Mytilus</taxon>
    </lineage>
</organism>
<gene>
    <name evidence="2" type="ORF">MGAL_10B060894</name>
</gene>
<protein>
    <submittedName>
        <fullName evidence="2">Uncharacterized protein</fullName>
    </submittedName>
</protein>
<keyword evidence="3" id="KW-1185">Reference proteome</keyword>
<dbReference type="EMBL" id="UYJE01006869">
    <property type="protein sequence ID" value="VDI49756.1"/>
    <property type="molecule type" value="Genomic_DNA"/>
</dbReference>
<keyword evidence="1" id="KW-0472">Membrane</keyword>
<evidence type="ECO:0000313" key="2">
    <source>
        <dbReference type="EMBL" id="VDI49756.1"/>
    </source>
</evidence>
<dbReference type="Proteomes" id="UP000596742">
    <property type="component" value="Unassembled WGS sequence"/>
</dbReference>
<keyword evidence="1" id="KW-0812">Transmembrane</keyword>
<comment type="caution">
    <text evidence="2">The sequence shown here is derived from an EMBL/GenBank/DDBJ whole genome shotgun (WGS) entry which is preliminary data.</text>
</comment>
<keyword evidence="1" id="KW-1133">Transmembrane helix</keyword>
<dbReference type="AlphaFoldDB" id="A0A8B6FIF8"/>
<evidence type="ECO:0000313" key="3">
    <source>
        <dbReference type="Proteomes" id="UP000596742"/>
    </source>
</evidence>
<sequence>MGNTPSTDIEYDKLVVVSKIGNISADWCARPYLQVQSVLVMNDVGQAVVMVVYVVLTGVVTFVKQALENANKPPYGH</sequence>
<accession>A0A8B6FIF8</accession>
<evidence type="ECO:0000256" key="1">
    <source>
        <dbReference type="SAM" id="Phobius"/>
    </source>
</evidence>
<feature type="transmembrane region" description="Helical" evidence="1">
    <location>
        <begin position="44"/>
        <end position="63"/>
    </location>
</feature>
<name>A0A8B6FIF8_MYTGA</name>
<reference evidence="2" key="1">
    <citation type="submission" date="2018-11" db="EMBL/GenBank/DDBJ databases">
        <authorList>
            <person name="Alioto T."/>
            <person name="Alioto T."/>
        </authorList>
    </citation>
    <scope>NUCLEOTIDE SEQUENCE</scope>
</reference>